<organism evidence="1">
    <name type="scientific">Paraconexibacter sp. AEG42_29</name>
    <dbReference type="NCBI Taxonomy" id="2997339"/>
    <lineage>
        <taxon>Bacteria</taxon>
        <taxon>Bacillati</taxon>
        <taxon>Actinomycetota</taxon>
        <taxon>Thermoleophilia</taxon>
        <taxon>Solirubrobacterales</taxon>
        <taxon>Paraconexibacteraceae</taxon>
        <taxon>Paraconexibacter</taxon>
    </lineage>
</organism>
<dbReference type="SUPFAM" id="SSF51726">
    <property type="entry name" value="UROD/MetE-like"/>
    <property type="match status" value="1"/>
</dbReference>
<dbReference type="AlphaFoldDB" id="A0AAU7B468"/>
<accession>A0AAU7B468</accession>
<name>A0AAU7B468_9ACTN</name>
<sequence length="274" mass="27731">MTLSYLPAGRRGFVPRPCGFGARLLGLDPAAVRTDPAGGILATRQERDLLRGDLTLVGGDGTLLPEALGCALAQTAQGSWRVAGAADVDPDEWDLLELGAADDHPALAAALQVVAALAREGAVGVLLTGPLTLAEHVAGHERRAAAGEDEDLVDACGLVVCDAAKLILEAGGHVVLEERRAPTADELGLCSPLLNLLVHHRRPALALVHADGAGAFADGHAAIGAAVSGAAVPEWGAPWNAPAEATVLAPRIAAAASPERVQELVRALPGAAAA</sequence>
<evidence type="ECO:0000313" key="1">
    <source>
        <dbReference type="EMBL" id="XAY08463.1"/>
    </source>
</evidence>
<dbReference type="RefSeq" id="WP_354699643.1">
    <property type="nucleotide sequence ID" value="NZ_CP114014.1"/>
</dbReference>
<dbReference type="KEGG" id="parq:DSM112329_05364"/>
<proteinExistence type="predicted"/>
<protein>
    <submittedName>
        <fullName evidence="1">Uncharacterized protein</fullName>
    </submittedName>
</protein>
<gene>
    <name evidence="1" type="ORF">DSM112329_05364</name>
</gene>
<reference evidence="1" key="1">
    <citation type="submission" date="2022-12" db="EMBL/GenBank/DDBJ databases">
        <title>Paraconexibacter alkalitolerans sp. nov. and Baekduia alba sp. nov., isolated from soil and emended description of the genera Paraconexibacter (Chun et al., 2020) and Baekduia (An et al., 2020).</title>
        <authorList>
            <person name="Vieira S."/>
            <person name="Huber K.J."/>
            <person name="Geppert A."/>
            <person name="Wolf J."/>
            <person name="Neumann-Schaal M."/>
            <person name="Muesken M."/>
            <person name="Overmann J."/>
        </authorList>
    </citation>
    <scope>NUCLEOTIDE SEQUENCE</scope>
    <source>
        <strain evidence="1">AEG42_29</strain>
    </source>
</reference>
<dbReference type="InterPro" id="IPR038071">
    <property type="entry name" value="UROD/MetE-like_sf"/>
</dbReference>
<dbReference type="EMBL" id="CP114014">
    <property type="protein sequence ID" value="XAY08463.1"/>
    <property type="molecule type" value="Genomic_DNA"/>
</dbReference>